<feature type="compositionally biased region" description="Pro residues" evidence="1">
    <location>
        <begin position="1"/>
        <end position="12"/>
    </location>
</feature>
<name>A0A0A9AHW1_ARUDO</name>
<dbReference type="AlphaFoldDB" id="A0A0A9AHW1"/>
<evidence type="ECO:0000313" key="2">
    <source>
        <dbReference type="EMBL" id="JAD46662.1"/>
    </source>
</evidence>
<proteinExistence type="predicted"/>
<reference evidence="2" key="2">
    <citation type="journal article" date="2015" name="Data Brief">
        <title>Shoot transcriptome of the giant reed, Arundo donax.</title>
        <authorList>
            <person name="Barrero R.A."/>
            <person name="Guerrero F.D."/>
            <person name="Moolhuijzen P."/>
            <person name="Goolsby J.A."/>
            <person name="Tidwell J."/>
            <person name="Bellgard S.E."/>
            <person name="Bellgard M.I."/>
        </authorList>
    </citation>
    <scope>NUCLEOTIDE SEQUENCE</scope>
    <source>
        <tissue evidence="2">Shoot tissue taken approximately 20 cm above the soil surface</tissue>
    </source>
</reference>
<accession>A0A0A9AHW1</accession>
<feature type="region of interest" description="Disordered" evidence="1">
    <location>
        <begin position="1"/>
        <end position="34"/>
    </location>
</feature>
<sequence>MDGRFGPPPAPPDQWEGDRCGNPHGLGQYRPGVK</sequence>
<protein>
    <submittedName>
        <fullName evidence="2">Uncharacterized protein</fullName>
    </submittedName>
</protein>
<evidence type="ECO:0000256" key="1">
    <source>
        <dbReference type="SAM" id="MobiDB-lite"/>
    </source>
</evidence>
<dbReference type="EMBL" id="GBRH01251233">
    <property type="protein sequence ID" value="JAD46662.1"/>
    <property type="molecule type" value="Transcribed_RNA"/>
</dbReference>
<reference evidence="2" key="1">
    <citation type="submission" date="2014-09" db="EMBL/GenBank/DDBJ databases">
        <authorList>
            <person name="Magalhaes I.L.F."/>
            <person name="Oliveira U."/>
            <person name="Santos F.R."/>
            <person name="Vidigal T.H.D.A."/>
            <person name="Brescovit A.D."/>
            <person name="Santos A.J."/>
        </authorList>
    </citation>
    <scope>NUCLEOTIDE SEQUENCE</scope>
    <source>
        <tissue evidence="2">Shoot tissue taken approximately 20 cm above the soil surface</tissue>
    </source>
</reference>
<organism evidence="2">
    <name type="scientific">Arundo donax</name>
    <name type="common">Giant reed</name>
    <name type="synonym">Donax arundinaceus</name>
    <dbReference type="NCBI Taxonomy" id="35708"/>
    <lineage>
        <taxon>Eukaryota</taxon>
        <taxon>Viridiplantae</taxon>
        <taxon>Streptophyta</taxon>
        <taxon>Embryophyta</taxon>
        <taxon>Tracheophyta</taxon>
        <taxon>Spermatophyta</taxon>
        <taxon>Magnoliopsida</taxon>
        <taxon>Liliopsida</taxon>
        <taxon>Poales</taxon>
        <taxon>Poaceae</taxon>
        <taxon>PACMAD clade</taxon>
        <taxon>Arundinoideae</taxon>
        <taxon>Arundineae</taxon>
        <taxon>Arundo</taxon>
    </lineage>
</organism>